<evidence type="ECO:0000313" key="3">
    <source>
        <dbReference type="Proteomes" id="UP000434582"/>
    </source>
</evidence>
<dbReference type="InterPro" id="IPR002850">
    <property type="entry name" value="PIN_toxin-like"/>
</dbReference>
<dbReference type="Proteomes" id="UP000434582">
    <property type="component" value="Unassembled WGS sequence"/>
</dbReference>
<dbReference type="InterPro" id="IPR029060">
    <property type="entry name" value="PIN-like_dom_sf"/>
</dbReference>
<dbReference type="PANTHER" id="PTHR34610:SF3">
    <property type="entry name" value="SSL7007 PROTEIN"/>
    <property type="match status" value="1"/>
</dbReference>
<dbReference type="CDD" id="cd09854">
    <property type="entry name" value="PIN_VapC-like"/>
    <property type="match status" value="1"/>
</dbReference>
<keyword evidence="3" id="KW-1185">Reference proteome</keyword>
<organism evidence="2 3">
    <name type="scientific">Roseospira navarrensis</name>
    <dbReference type="NCBI Taxonomy" id="140058"/>
    <lineage>
        <taxon>Bacteria</taxon>
        <taxon>Pseudomonadati</taxon>
        <taxon>Pseudomonadota</taxon>
        <taxon>Alphaproteobacteria</taxon>
        <taxon>Rhodospirillales</taxon>
        <taxon>Rhodospirillaceae</taxon>
        <taxon>Roseospira</taxon>
    </lineage>
</organism>
<dbReference type="SUPFAM" id="SSF88723">
    <property type="entry name" value="PIN domain-like"/>
    <property type="match status" value="1"/>
</dbReference>
<name>A0A7X1ZCC4_9PROT</name>
<accession>A0A7X1ZCC4</accession>
<gene>
    <name evidence="2" type="ORF">GHC57_05410</name>
</gene>
<reference evidence="2 3" key="1">
    <citation type="submission" date="2019-10" db="EMBL/GenBank/DDBJ databases">
        <title>Draft whole-genome sequence of the purple nonsulfur photosynthetic bacterium Roseospira navarrensis DSM 15114.</title>
        <authorList>
            <person name="Kyndt J.A."/>
            <person name="Meyer T.E."/>
        </authorList>
    </citation>
    <scope>NUCLEOTIDE SEQUENCE [LARGE SCALE GENOMIC DNA]</scope>
    <source>
        <strain evidence="2 3">DSM 15114</strain>
    </source>
</reference>
<comment type="caution">
    <text evidence="2">The sequence shown here is derived from an EMBL/GenBank/DDBJ whole genome shotgun (WGS) entry which is preliminary data.</text>
</comment>
<proteinExistence type="predicted"/>
<evidence type="ECO:0000313" key="2">
    <source>
        <dbReference type="EMBL" id="MQX35953.1"/>
    </source>
</evidence>
<feature type="domain" description="PIN" evidence="1">
    <location>
        <begin position="4"/>
        <end position="114"/>
    </location>
</feature>
<dbReference type="EMBL" id="WIVE01000010">
    <property type="protein sequence ID" value="MQX35953.1"/>
    <property type="molecule type" value="Genomic_DNA"/>
</dbReference>
<dbReference type="PANTHER" id="PTHR34610">
    <property type="entry name" value="SSL7007 PROTEIN"/>
    <property type="match status" value="1"/>
</dbReference>
<dbReference type="RefSeq" id="WP_153341961.1">
    <property type="nucleotide sequence ID" value="NZ_WIVE01000010.1"/>
</dbReference>
<dbReference type="AlphaFoldDB" id="A0A7X1ZCC4"/>
<evidence type="ECO:0000259" key="1">
    <source>
        <dbReference type="Pfam" id="PF13470"/>
    </source>
</evidence>
<dbReference type="OrthoDB" id="5243920at2"/>
<protein>
    <submittedName>
        <fullName evidence="2">PIN domain-containing protein</fullName>
    </submittedName>
</protein>
<dbReference type="InterPro" id="IPR002716">
    <property type="entry name" value="PIN_dom"/>
</dbReference>
<sequence>MEEVVLDTSVLVAGLRSGGGVSRDVLRLAIDGRFGLVIGTTRWLESEAVLSRADIEWSATPRDREIVLSALASRGRWCRPYFAWRPNLRDEGDNHLVELALAAGIGKVVTWNVRDFVGGEVSWPDLMILTPPDFMRGLSL</sequence>
<dbReference type="Pfam" id="PF13470">
    <property type="entry name" value="PIN_3"/>
    <property type="match status" value="1"/>
</dbReference>